<dbReference type="Proteomes" id="UP000198756">
    <property type="component" value="Unassembled WGS sequence"/>
</dbReference>
<keyword evidence="2" id="KW-1185">Reference proteome</keyword>
<dbReference type="AlphaFoldDB" id="A0A1G5W281"/>
<proteinExistence type="predicted"/>
<reference evidence="2" key="1">
    <citation type="submission" date="2016-10" db="EMBL/GenBank/DDBJ databases">
        <authorList>
            <person name="Varghese N."/>
            <person name="Submissions S."/>
        </authorList>
    </citation>
    <scope>NUCLEOTIDE SEQUENCE [LARGE SCALE GENOMIC DNA]</scope>
    <source>
        <strain evidence="2">DSM 22703</strain>
    </source>
</reference>
<dbReference type="EMBL" id="FMXE01000005">
    <property type="protein sequence ID" value="SDA52209.1"/>
    <property type="molecule type" value="Genomic_DNA"/>
</dbReference>
<organism evidence="1 2">
    <name type="scientific">Algoriphagus alkaliphilus</name>
    <dbReference type="NCBI Taxonomy" id="279824"/>
    <lineage>
        <taxon>Bacteria</taxon>
        <taxon>Pseudomonadati</taxon>
        <taxon>Bacteroidota</taxon>
        <taxon>Cytophagia</taxon>
        <taxon>Cytophagales</taxon>
        <taxon>Cyclobacteriaceae</taxon>
        <taxon>Algoriphagus</taxon>
    </lineage>
</organism>
<accession>A0A1G5W281</accession>
<gene>
    <name evidence="1" type="ORF">SAMN03080617_00860</name>
</gene>
<sequence>MLVPDKFTLDLDQFDVLVVELTDDLWGSMIVETGEFISKIYLFHF</sequence>
<protein>
    <submittedName>
        <fullName evidence="1">Uncharacterized protein</fullName>
    </submittedName>
</protein>
<evidence type="ECO:0000313" key="1">
    <source>
        <dbReference type="EMBL" id="SDA52209.1"/>
    </source>
</evidence>
<name>A0A1G5W281_9BACT</name>
<evidence type="ECO:0000313" key="2">
    <source>
        <dbReference type="Proteomes" id="UP000198756"/>
    </source>
</evidence>